<organism evidence="2 3">
    <name type="scientific">Tagetes erecta</name>
    <name type="common">African marigold</name>
    <dbReference type="NCBI Taxonomy" id="13708"/>
    <lineage>
        <taxon>Eukaryota</taxon>
        <taxon>Viridiplantae</taxon>
        <taxon>Streptophyta</taxon>
        <taxon>Embryophyta</taxon>
        <taxon>Tracheophyta</taxon>
        <taxon>Spermatophyta</taxon>
        <taxon>Magnoliopsida</taxon>
        <taxon>eudicotyledons</taxon>
        <taxon>Gunneridae</taxon>
        <taxon>Pentapetalae</taxon>
        <taxon>asterids</taxon>
        <taxon>campanulids</taxon>
        <taxon>Asterales</taxon>
        <taxon>Asteraceae</taxon>
        <taxon>Asteroideae</taxon>
        <taxon>Heliantheae alliance</taxon>
        <taxon>Tageteae</taxon>
        <taxon>Tagetes</taxon>
    </lineage>
</organism>
<evidence type="ECO:0000313" key="3">
    <source>
        <dbReference type="Proteomes" id="UP001229421"/>
    </source>
</evidence>
<name>A0AAD8P6W6_TARER</name>
<dbReference type="EMBL" id="JAUHHV010000001">
    <property type="protein sequence ID" value="KAK1434327.1"/>
    <property type="molecule type" value="Genomic_DNA"/>
</dbReference>
<evidence type="ECO:0000313" key="2">
    <source>
        <dbReference type="EMBL" id="KAK1434327.1"/>
    </source>
</evidence>
<proteinExistence type="predicted"/>
<evidence type="ECO:0000256" key="1">
    <source>
        <dbReference type="SAM" id="MobiDB-lite"/>
    </source>
</evidence>
<protein>
    <submittedName>
        <fullName evidence="2">Uncharacterized protein</fullName>
    </submittedName>
</protein>
<dbReference type="AlphaFoldDB" id="A0AAD8P6W6"/>
<comment type="caution">
    <text evidence="2">The sequence shown here is derived from an EMBL/GenBank/DDBJ whole genome shotgun (WGS) entry which is preliminary data.</text>
</comment>
<feature type="region of interest" description="Disordered" evidence="1">
    <location>
        <begin position="63"/>
        <end position="120"/>
    </location>
</feature>
<gene>
    <name evidence="2" type="ORF">QVD17_00065</name>
</gene>
<dbReference type="Proteomes" id="UP001229421">
    <property type="component" value="Unassembled WGS sequence"/>
</dbReference>
<sequence length="191" mass="20171">MDKNSLAAKVINIDGRPSIGILRKHGADDKHGLKGDAAKMKSDGIVAGSSKGRENEMVQNLNVLPGDGLKVPGDGLKEPGEGGDESGNVQNVLSEPGEGGKGPGEVLSEPGEAGKEPGDVQNEMGNVGVVANRSYAEQLLTNVNNSIQGNLHNNVKMWRNRLDEIQRAIDLDLTNAHLCEEESSAKIMVTE</sequence>
<reference evidence="2" key="1">
    <citation type="journal article" date="2023" name="bioRxiv">
        <title>Improved chromosome-level genome assembly for marigold (Tagetes erecta).</title>
        <authorList>
            <person name="Jiang F."/>
            <person name="Yuan L."/>
            <person name="Wang S."/>
            <person name="Wang H."/>
            <person name="Xu D."/>
            <person name="Wang A."/>
            <person name="Fan W."/>
        </authorList>
    </citation>
    <scope>NUCLEOTIDE SEQUENCE</scope>
    <source>
        <strain evidence="2">WSJ</strain>
        <tissue evidence="2">Leaf</tissue>
    </source>
</reference>
<keyword evidence="3" id="KW-1185">Reference proteome</keyword>
<accession>A0AAD8P6W6</accession>